<organism evidence="10 11">
    <name type="scientific">Massilia oculi</name>
    <dbReference type="NCBI Taxonomy" id="945844"/>
    <lineage>
        <taxon>Bacteria</taxon>
        <taxon>Pseudomonadati</taxon>
        <taxon>Pseudomonadota</taxon>
        <taxon>Betaproteobacteria</taxon>
        <taxon>Burkholderiales</taxon>
        <taxon>Oxalobacteraceae</taxon>
        <taxon>Telluria group</taxon>
        <taxon>Massilia</taxon>
    </lineage>
</organism>
<dbReference type="GO" id="GO:0016020">
    <property type="term" value="C:membrane"/>
    <property type="evidence" value="ECO:0007669"/>
    <property type="project" value="UniProtKB-SubCell"/>
</dbReference>
<dbReference type="KEGG" id="mtim:DIR46_13990"/>
<accession>A0A2S2DJ81</accession>
<evidence type="ECO:0000259" key="9">
    <source>
        <dbReference type="Pfam" id="PF07291"/>
    </source>
</evidence>
<feature type="transmembrane region" description="Helical" evidence="8">
    <location>
        <begin position="47"/>
        <end position="66"/>
    </location>
</feature>
<evidence type="ECO:0000256" key="4">
    <source>
        <dbReference type="ARBA" id="ARBA00019078"/>
    </source>
</evidence>
<protein>
    <recommendedName>
        <fullName evidence="4">Methylamine utilization protein MauE</fullName>
    </recommendedName>
</protein>
<keyword evidence="5 8" id="KW-0812">Transmembrane</keyword>
<evidence type="ECO:0000256" key="6">
    <source>
        <dbReference type="ARBA" id="ARBA00022989"/>
    </source>
</evidence>
<dbReference type="InterPro" id="IPR009908">
    <property type="entry name" value="Methylamine_util_MauE"/>
</dbReference>
<keyword evidence="7 8" id="KW-0472">Membrane</keyword>
<gene>
    <name evidence="10" type="ORF">DIR46_13990</name>
</gene>
<feature type="transmembrane region" description="Helical" evidence="8">
    <location>
        <begin position="72"/>
        <end position="90"/>
    </location>
</feature>
<comment type="subcellular location">
    <subcellularLocation>
        <location evidence="2">Membrane</location>
        <topology evidence="2">Multi-pass membrane protein</topology>
    </subcellularLocation>
</comment>
<feature type="domain" description="Methylamine utilisation protein MauE" evidence="9">
    <location>
        <begin position="8"/>
        <end position="129"/>
    </location>
</feature>
<dbReference type="UniPathway" id="UPA00895"/>
<evidence type="ECO:0000256" key="2">
    <source>
        <dbReference type="ARBA" id="ARBA00004141"/>
    </source>
</evidence>
<evidence type="ECO:0000256" key="1">
    <source>
        <dbReference type="ARBA" id="ARBA00003475"/>
    </source>
</evidence>
<comment type="function">
    <text evidence="1">May be specifically involved in the processing, transport, and/or maturation of the MADH beta-subunit.</text>
</comment>
<dbReference type="Pfam" id="PF07291">
    <property type="entry name" value="MauE"/>
    <property type="match status" value="1"/>
</dbReference>
<dbReference type="Proteomes" id="UP000245820">
    <property type="component" value="Chromosome"/>
</dbReference>
<feature type="transmembrane region" description="Helical" evidence="8">
    <location>
        <begin position="6"/>
        <end position="26"/>
    </location>
</feature>
<evidence type="ECO:0000256" key="3">
    <source>
        <dbReference type="ARBA" id="ARBA00004856"/>
    </source>
</evidence>
<reference evidence="10 11" key="1">
    <citation type="submission" date="2018-05" db="EMBL/GenBank/DDBJ databases">
        <title>Complete genome sequence of Massilia oculi sp. nov. CCUG 43427T (=DSM 26321T), the type strain of M. oculi, and comparison with genome sequences of other Massilia strains.</title>
        <authorList>
            <person name="Zhu B."/>
        </authorList>
    </citation>
    <scope>NUCLEOTIDE SEQUENCE [LARGE SCALE GENOMIC DNA]</scope>
    <source>
        <strain evidence="10 11">CCUG 43427</strain>
    </source>
</reference>
<evidence type="ECO:0000256" key="5">
    <source>
        <dbReference type="ARBA" id="ARBA00022692"/>
    </source>
</evidence>
<feature type="transmembrane region" description="Helical" evidence="8">
    <location>
        <begin position="118"/>
        <end position="137"/>
    </location>
</feature>
<dbReference type="EMBL" id="CP029343">
    <property type="protein sequence ID" value="AWL05435.1"/>
    <property type="molecule type" value="Genomic_DNA"/>
</dbReference>
<dbReference type="OrthoDB" id="7069033at2"/>
<keyword evidence="6 8" id="KW-1133">Transmembrane helix</keyword>
<evidence type="ECO:0000256" key="8">
    <source>
        <dbReference type="SAM" id="Phobius"/>
    </source>
</evidence>
<evidence type="ECO:0000256" key="7">
    <source>
        <dbReference type="ARBA" id="ARBA00023136"/>
    </source>
</evidence>
<keyword evidence="11" id="KW-1185">Reference proteome</keyword>
<comment type="pathway">
    <text evidence="3">One-carbon metabolism; methylamine degradation.</text>
</comment>
<evidence type="ECO:0000313" key="11">
    <source>
        <dbReference type="Proteomes" id="UP000245820"/>
    </source>
</evidence>
<name>A0A2S2DJ81_9BURK</name>
<dbReference type="AlphaFoldDB" id="A0A2S2DJ81"/>
<proteinExistence type="predicted"/>
<sequence length="169" mass="17731">MSAAFGADILRWFIGFVLLAACIGKLRTFTRFRDNLATSFGVAPRQGALLAPAIVGIELLLAALVLGPFARFGMAAALPLFAAFTILLAWRMKRDGALRCGCFGEAERNLSGYDLVRNLLIVTAIALFLTLPAGAGVPPASSALAAGLGAILAVLAIDFHDVAHLLVEH</sequence>
<dbReference type="GO" id="GO:0030416">
    <property type="term" value="P:methylamine metabolic process"/>
    <property type="evidence" value="ECO:0007669"/>
    <property type="project" value="InterPro"/>
</dbReference>
<evidence type="ECO:0000313" key="10">
    <source>
        <dbReference type="EMBL" id="AWL05435.1"/>
    </source>
</evidence>
<feature type="transmembrane region" description="Helical" evidence="8">
    <location>
        <begin position="143"/>
        <end position="167"/>
    </location>
</feature>
<dbReference type="RefSeq" id="WP_109345772.1">
    <property type="nucleotide sequence ID" value="NZ_CP029343.1"/>
</dbReference>